<dbReference type="GO" id="GO:0016887">
    <property type="term" value="F:ATP hydrolysis activity"/>
    <property type="evidence" value="ECO:0007669"/>
    <property type="project" value="InterPro"/>
</dbReference>
<feature type="compositionally biased region" description="Acidic residues" evidence="13">
    <location>
        <begin position="906"/>
        <end position="919"/>
    </location>
</feature>
<dbReference type="InterPro" id="IPR027417">
    <property type="entry name" value="P-loop_NTPase"/>
</dbReference>
<dbReference type="SMART" id="SM00382">
    <property type="entry name" value="AAA"/>
    <property type="match status" value="2"/>
</dbReference>
<dbReference type="GO" id="GO:0008559">
    <property type="term" value="F:ABC-type xenobiotic transporter activity"/>
    <property type="evidence" value="ECO:0007669"/>
    <property type="project" value="UniProtKB-EC"/>
</dbReference>
<evidence type="ECO:0000259" key="15">
    <source>
        <dbReference type="PROSITE" id="PS50893"/>
    </source>
</evidence>
<evidence type="ECO:0000256" key="5">
    <source>
        <dbReference type="ARBA" id="ARBA00022692"/>
    </source>
</evidence>
<reference evidence="17 18" key="1">
    <citation type="submission" date="2020-06" db="EMBL/GenBank/DDBJ databases">
        <authorList>
            <person name="Li R."/>
            <person name="Bekaert M."/>
        </authorList>
    </citation>
    <scope>NUCLEOTIDE SEQUENCE [LARGE SCALE GENOMIC DNA]</scope>
    <source>
        <strain evidence="18">wild</strain>
    </source>
</reference>
<feature type="transmembrane region" description="Helical" evidence="14">
    <location>
        <begin position="608"/>
        <end position="630"/>
    </location>
</feature>
<dbReference type="InterPro" id="IPR050173">
    <property type="entry name" value="ABC_transporter_C-like"/>
</dbReference>
<dbReference type="Gene3D" id="3.40.50.300">
    <property type="entry name" value="P-loop containing nucleotide triphosphate hydrolases"/>
    <property type="match status" value="2"/>
</dbReference>
<feature type="transmembrane region" description="Helical" evidence="14">
    <location>
        <begin position="1052"/>
        <end position="1071"/>
    </location>
</feature>
<dbReference type="Proteomes" id="UP000507470">
    <property type="component" value="Unassembled WGS sequence"/>
</dbReference>
<feature type="domain" description="ABC transporter" evidence="15">
    <location>
        <begin position="1259"/>
        <end position="1492"/>
    </location>
</feature>
<gene>
    <name evidence="17" type="ORF">MCOR_11634</name>
</gene>
<dbReference type="FunFam" id="1.20.1560.10:FF:000037">
    <property type="entry name" value="ATP-binding cassette subfamily C member 10"/>
    <property type="match status" value="1"/>
</dbReference>
<evidence type="ECO:0000256" key="1">
    <source>
        <dbReference type="ARBA" id="ARBA00004141"/>
    </source>
</evidence>
<evidence type="ECO:0000256" key="11">
    <source>
        <dbReference type="ARBA" id="ARBA00023136"/>
    </source>
</evidence>
<proteinExistence type="inferred from homology"/>
<evidence type="ECO:0000256" key="4">
    <source>
        <dbReference type="ARBA" id="ARBA00022448"/>
    </source>
</evidence>
<comment type="catalytic activity">
    <reaction evidence="12">
        <text>ATP + H2O + xenobioticSide 1 = ADP + phosphate + xenobioticSide 2.</text>
        <dbReference type="EC" id="7.6.2.2"/>
    </reaction>
</comment>
<feature type="transmembrane region" description="Helical" evidence="14">
    <location>
        <begin position="361"/>
        <end position="380"/>
    </location>
</feature>
<dbReference type="FunFam" id="3.40.50.300:FF:000163">
    <property type="entry name" value="Multidrug resistance-associated protein member 4"/>
    <property type="match status" value="1"/>
</dbReference>
<dbReference type="InterPro" id="IPR011527">
    <property type="entry name" value="ABC1_TM_dom"/>
</dbReference>
<sequence>MGEETFWKSFCGHHDNMTAWRHGDFGHCFEHVVIVLPIHVILILVTTFHIAQTRRVLFYDSVSLPNHVRLRLFITVCLTILPIVQVTVSYFVNHVNLSAVDILDLCVLSLCWCLQSVYIYRLKYMFWESYRGHVVNIVIYLMLFVSVCFELYSAILNTLQKRNLMESYCMFVTFGGHILYLLTLTCRGQRELETGLLHGTINVSPSETMNFAQTYHSYSSIPIQEREITQAERGASCFSRLTFYWVRKLMLKGSKQQIRSADDIFLLPGRLNTVKVNALFDICLKSKETVNSSSSSSDVPQVQIHSPKQNRTLVRALHQAFGVEYYSLGILKLLADGAGFAGPILLNFLVTFIEEKKDPKYYGYIYASCLLIATLIGSFLSTQFDYNVKVVAFKIRTAIVTTIYRKSLTVSSVSASNFSSGEIVNFMSTDTDRIINFCPSFHAVWSLPFQIGVSLFLLYQQVGLAFLAGLGFALILIPINRWIANKIGELSTDMMAQKDNRVKMMNEILYGIKVVKFYAWEDHFKTKIEELRHAELKSLKGRKYLDALCVYFWATTPVLISIITFTTYSLLGHELTAAKVFTSLSLFLMLISPLNAFPWEINGLVESWVFTSLSLFLMLISPLNAFPWVINGLVESWVSLKRVQAFVSVKDLDLDSYYSNDTNIYNPEEVVKVRDGVFSWTESSNENPGTLMLRNLNFIIEEEQFVGIVGKVGSGKSSIFSAILAEMSHVSGYIHVENLDSIALVTQEPWIQHATIRDNILFGQEFDHQKYEAVIDAVALQDDLKILPAADRTEVGENGVTLSGGQKARLSLARALYQDKSVYLLDDPLAAVDAHVAKHLYTKCIMGLLKNKTRILCTHHTKYLSNADVVMEIRDGTVVQIGTPSEVLGSVELQDEEESTQTGNQEVEETEAEDSGLVQEEEQEQGVVRLMVYKSYWFAVGTCLAPLVLIALFLMQASRNINDWWLSYWVTHSHSQDNPVDEVYSGFGSLHDGLKNLTQAEDNLHFYLTLESCIQKILDSILKAPISFFQTTPIGRIINRFSSDLYCIDDSLPFILNIFLANIYGIVGTIAVQCYGLPWFAILLVPLGLIYLKLQQYYRHTSRELKRIASVTLSPIYAHFSETITGLVTIRAFRATERFRKENLIRLDVNQRAQFAGQAVSSWLNFHLQMVGVVMVGGIAFIAVIQHNLDSVSPGLVGLAISYSLSVTNLLCGGVNFFTETEKQMVSIERTQHYIDNIPAENIEGSLIVSPVWPTAGIICFKNVFMRYREGLQDALHDVTFQTHPGEKIGIVGRTGSGKSSLFLVLFRIVEIQKGSIILDNTNLKHIDLKDIRSRLAIIPQDPFLFSGTVRENLDPTSSHIDSDLYNVLERCHLKAPVDRLGGLEADVGERGRNFSVGQRQLVCLARALLTRARVLCIDEATASIDFETDQLIQETIKQEFHDSTVLTIAHRIDTILNSDRVLVMSEGSVAEFDQPNILLQKTESLFFKLVHK</sequence>
<evidence type="ECO:0000256" key="2">
    <source>
        <dbReference type="ARBA" id="ARBA00009726"/>
    </source>
</evidence>
<evidence type="ECO:0000256" key="6">
    <source>
        <dbReference type="ARBA" id="ARBA00022737"/>
    </source>
</evidence>
<feature type="domain" description="ABC transmembrane type-1" evidence="16">
    <location>
        <begin position="1016"/>
        <end position="1223"/>
    </location>
</feature>
<feature type="transmembrane region" description="Helical" evidence="14">
    <location>
        <begin position="72"/>
        <end position="92"/>
    </location>
</feature>
<dbReference type="InterPro" id="IPR003439">
    <property type="entry name" value="ABC_transporter-like_ATP-bd"/>
</dbReference>
<dbReference type="EMBL" id="CACVKT020001980">
    <property type="protein sequence ID" value="CAC5374114.1"/>
    <property type="molecule type" value="Genomic_DNA"/>
</dbReference>
<feature type="transmembrane region" description="Helical" evidence="14">
    <location>
        <begin position="164"/>
        <end position="182"/>
    </location>
</feature>
<dbReference type="Gene3D" id="1.20.1560.10">
    <property type="entry name" value="ABC transporter type 1, transmembrane domain"/>
    <property type="match status" value="2"/>
</dbReference>
<dbReference type="CDD" id="cd18605">
    <property type="entry name" value="ABC_6TM_MRP7_D2_like"/>
    <property type="match status" value="1"/>
</dbReference>
<keyword evidence="18" id="KW-1185">Reference proteome</keyword>
<keyword evidence="7" id="KW-0547">Nucleotide-binding</keyword>
<dbReference type="CDD" id="cd18598">
    <property type="entry name" value="ABC_6TM_MRP7_D1_like"/>
    <property type="match status" value="1"/>
</dbReference>
<keyword evidence="10 14" id="KW-1133">Transmembrane helix</keyword>
<keyword evidence="9" id="KW-1278">Translocase</keyword>
<dbReference type="InterPro" id="IPR017871">
    <property type="entry name" value="ABC_transporter-like_CS"/>
</dbReference>
<feature type="transmembrane region" description="Helical" evidence="14">
    <location>
        <begin position="577"/>
        <end position="596"/>
    </location>
</feature>
<feature type="domain" description="ABC transporter" evidence="15">
    <location>
        <begin position="671"/>
        <end position="900"/>
    </location>
</feature>
<comment type="similarity">
    <text evidence="2">Belongs to the ABC transporter superfamily. ABCC family. Conjugate transporter (TC 3.A.1.208) subfamily.</text>
</comment>
<organism evidence="17 18">
    <name type="scientific">Mytilus coruscus</name>
    <name type="common">Sea mussel</name>
    <dbReference type="NCBI Taxonomy" id="42192"/>
    <lineage>
        <taxon>Eukaryota</taxon>
        <taxon>Metazoa</taxon>
        <taxon>Spiralia</taxon>
        <taxon>Lophotrochozoa</taxon>
        <taxon>Mollusca</taxon>
        <taxon>Bivalvia</taxon>
        <taxon>Autobranchia</taxon>
        <taxon>Pteriomorphia</taxon>
        <taxon>Mytilida</taxon>
        <taxon>Mytiloidea</taxon>
        <taxon>Mytilidae</taxon>
        <taxon>Mytilinae</taxon>
        <taxon>Mytilus</taxon>
    </lineage>
</organism>
<evidence type="ECO:0000256" key="10">
    <source>
        <dbReference type="ARBA" id="ARBA00022989"/>
    </source>
</evidence>
<feature type="transmembrane region" description="Helical" evidence="14">
    <location>
        <begin position="936"/>
        <end position="955"/>
    </location>
</feature>
<evidence type="ECO:0000256" key="12">
    <source>
        <dbReference type="ARBA" id="ARBA00034018"/>
    </source>
</evidence>
<evidence type="ECO:0000313" key="18">
    <source>
        <dbReference type="Proteomes" id="UP000507470"/>
    </source>
</evidence>
<dbReference type="PANTHER" id="PTHR24223">
    <property type="entry name" value="ATP-BINDING CASSETTE SUB-FAMILY C"/>
    <property type="match status" value="1"/>
</dbReference>
<dbReference type="SUPFAM" id="SSF90123">
    <property type="entry name" value="ABC transporter transmembrane region"/>
    <property type="match status" value="2"/>
</dbReference>
<dbReference type="PROSITE" id="PS50929">
    <property type="entry name" value="ABC_TM1F"/>
    <property type="match status" value="2"/>
</dbReference>
<dbReference type="GO" id="GO:0016020">
    <property type="term" value="C:membrane"/>
    <property type="evidence" value="ECO:0007669"/>
    <property type="project" value="UniProtKB-SubCell"/>
</dbReference>
<dbReference type="InterPro" id="IPR036640">
    <property type="entry name" value="ABC1_TM_sf"/>
</dbReference>
<dbReference type="Pfam" id="PF00664">
    <property type="entry name" value="ABC_membrane"/>
    <property type="match status" value="2"/>
</dbReference>
<feature type="transmembrane region" description="Helical" evidence="14">
    <location>
        <begin position="1197"/>
        <end position="1218"/>
    </location>
</feature>
<dbReference type="OrthoDB" id="6500128at2759"/>
<feature type="transmembrane region" description="Helical" evidence="14">
    <location>
        <begin position="1077"/>
        <end position="1094"/>
    </location>
</feature>
<dbReference type="CDD" id="cd03244">
    <property type="entry name" value="ABCC_MRP_domain2"/>
    <property type="match status" value="1"/>
</dbReference>
<protein>
    <recommendedName>
        <fullName evidence="3">ABC-type xenobiotic transporter</fullName>
        <ecNumber evidence="3">7.6.2.2</ecNumber>
    </recommendedName>
</protein>
<dbReference type="SUPFAM" id="SSF52540">
    <property type="entry name" value="P-loop containing nucleoside triphosphate hydrolases"/>
    <property type="match status" value="2"/>
</dbReference>
<dbReference type="PROSITE" id="PS50893">
    <property type="entry name" value="ABC_TRANSPORTER_2"/>
    <property type="match status" value="2"/>
</dbReference>
<dbReference type="EC" id="7.6.2.2" evidence="3"/>
<feature type="transmembrane region" description="Helical" evidence="14">
    <location>
        <begin position="98"/>
        <end position="120"/>
    </location>
</feature>
<comment type="subcellular location">
    <subcellularLocation>
        <location evidence="1">Membrane</location>
        <topology evidence="1">Multi-pass membrane protein</topology>
    </subcellularLocation>
</comment>
<dbReference type="FunFam" id="3.40.50.300:FF:000997">
    <property type="entry name" value="Multidrug resistance-associated protein 1"/>
    <property type="match status" value="1"/>
</dbReference>
<keyword evidence="4" id="KW-0813">Transport</keyword>
<evidence type="ECO:0000256" key="7">
    <source>
        <dbReference type="ARBA" id="ARBA00022741"/>
    </source>
</evidence>
<accession>A0A6J8AV19</accession>
<dbReference type="PROSITE" id="PS00211">
    <property type="entry name" value="ABC_TRANSPORTER_1"/>
    <property type="match status" value="2"/>
</dbReference>
<feature type="domain" description="ABC transmembrane type-1" evidence="16">
    <location>
        <begin position="330"/>
        <end position="606"/>
    </location>
</feature>
<feature type="transmembrane region" description="Helical" evidence="14">
    <location>
        <begin position="31"/>
        <end position="51"/>
    </location>
</feature>
<dbReference type="InterPro" id="IPR003593">
    <property type="entry name" value="AAA+_ATPase"/>
</dbReference>
<dbReference type="GO" id="GO:0005524">
    <property type="term" value="F:ATP binding"/>
    <property type="evidence" value="ECO:0007669"/>
    <property type="project" value="UniProtKB-KW"/>
</dbReference>
<evidence type="ECO:0000256" key="13">
    <source>
        <dbReference type="SAM" id="MobiDB-lite"/>
    </source>
</evidence>
<keyword evidence="5 14" id="KW-0812">Transmembrane</keyword>
<feature type="region of interest" description="Disordered" evidence="13">
    <location>
        <begin position="893"/>
        <end position="919"/>
    </location>
</feature>
<evidence type="ECO:0000256" key="3">
    <source>
        <dbReference type="ARBA" id="ARBA00012191"/>
    </source>
</evidence>
<dbReference type="FunFam" id="1.20.1560.10:FF:000113">
    <property type="entry name" value="ABC transporter, putative"/>
    <property type="match status" value="1"/>
</dbReference>
<evidence type="ECO:0000313" key="17">
    <source>
        <dbReference type="EMBL" id="CAC5374114.1"/>
    </source>
</evidence>
<feature type="transmembrane region" description="Helical" evidence="14">
    <location>
        <begin position="548"/>
        <end position="571"/>
    </location>
</feature>
<evidence type="ECO:0000256" key="9">
    <source>
        <dbReference type="ARBA" id="ARBA00022967"/>
    </source>
</evidence>
<keyword evidence="11 14" id="KW-0472">Membrane</keyword>
<evidence type="ECO:0000256" key="8">
    <source>
        <dbReference type="ARBA" id="ARBA00022840"/>
    </source>
</evidence>
<evidence type="ECO:0000256" key="14">
    <source>
        <dbReference type="SAM" id="Phobius"/>
    </source>
</evidence>
<name>A0A6J8AV19_MYTCO</name>
<evidence type="ECO:0000259" key="16">
    <source>
        <dbReference type="PROSITE" id="PS50929"/>
    </source>
</evidence>
<dbReference type="Pfam" id="PF00005">
    <property type="entry name" value="ABC_tran"/>
    <property type="match status" value="2"/>
</dbReference>
<dbReference type="CDD" id="cd03250">
    <property type="entry name" value="ABCC_MRP_domain1"/>
    <property type="match status" value="1"/>
</dbReference>
<feature type="transmembrane region" description="Helical" evidence="14">
    <location>
        <begin position="456"/>
        <end position="477"/>
    </location>
</feature>
<keyword evidence="6" id="KW-0677">Repeat</keyword>
<feature type="transmembrane region" description="Helical" evidence="14">
    <location>
        <begin position="1166"/>
        <end position="1185"/>
    </location>
</feature>
<keyword evidence="8" id="KW-0067">ATP-binding</keyword>
<dbReference type="PANTHER" id="PTHR24223:SF330">
    <property type="entry name" value="ATP-BINDING CASSETTE SUB-FAMILY C MEMBER 10"/>
    <property type="match status" value="1"/>
</dbReference>
<feature type="transmembrane region" description="Helical" evidence="14">
    <location>
        <begin position="132"/>
        <end position="152"/>
    </location>
</feature>